<proteinExistence type="inferred from homology"/>
<dbReference type="GO" id="GO:0005737">
    <property type="term" value="C:cytoplasm"/>
    <property type="evidence" value="ECO:0007669"/>
    <property type="project" value="UniProtKB-SubCell"/>
</dbReference>
<dbReference type="GO" id="GO:0005524">
    <property type="term" value="F:ATP binding"/>
    <property type="evidence" value="ECO:0007669"/>
    <property type="project" value="InterPro"/>
</dbReference>
<keyword evidence="5 6" id="KW-0234">DNA repair</keyword>
<dbReference type="SUPFAM" id="SSF50249">
    <property type="entry name" value="Nucleic acid-binding proteins"/>
    <property type="match status" value="1"/>
</dbReference>
<reference evidence="8" key="1">
    <citation type="submission" date="2013-06" db="EMBL/GenBank/DDBJ databases">
        <authorList>
            <person name="Weinstock G."/>
            <person name="Sodergren E."/>
            <person name="Clifton S."/>
            <person name="Fulton L."/>
            <person name="Fulton B."/>
            <person name="Courtney L."/>
            <person name="Fronick C."/>
            <person name="Harrison M."/>
            <person name="Strong C."/>
            <person name="Farmer C."/>
            <person name="Delahaunty K."/>
            <person name="Markovic C."/>
            <person name="Hall O."/>
            <person name="Minx P."/>
            <person name="Tomlinson C."/>
            <person name="Mitreva M."/>
            <person name="Nelson J."/>
            <person name="Hou S."/>
            <person name="Wollam A."/>
            <person name="Pepin K.H."/>
            <person name="Johnson M."/>
            <person name="Bhonagiri V."/>
            <person name="Nash W.E."/>
            <person name="Warren W."/>
            <person name="Chinwalla A."/>
            <person name="Mardis E.R."/>
            <person name="Wilson R.K."/>
        </authorList>
    </citation>
    <scope>NUCLEOTIDE SEQUENCE [LARGE SCALE GENOMIC DNA]</scope>
    <source>
        <strain evidence="8">ATCC 49176</strain>
    </source>
</reference>
<dbReference type="InterPro" id="IPR010994">
    <property type="entry name" value="RuvA_2-like"/>
</dbReference>
<keyword evidence="9" id="KW-1185">Reference proteome</keyword>
<dbReference type="Pfam" id="PF01330">
    <property type="entry name" value="RuvA_N"/>
    <property type="match status" value="1"/>
</dbReference>
<comment type="domain">
    <text evidence="6">Has three domains with a flexible linker between the domains II and III and assumes an 'L' shape. Domain III is highly mobile and contacts RuvB.</text>
</comment>
<dbReference type="HAMAP" id="MF_00031">
    <property type="entry name" value="DNA_HJ_migration_RuvA"/>
    <property type="match status" value="1"/>
</dbReference>
<comment type="caution">
    <text evidence="6">Lacks conserved residue(s) required for the propagation of feature annotation.</text>
</comment>
<keyword evidence="1 6" id="KW-0963">Cytoplasm</keyword>
<dbReference type="InterPro" id="IPR012340">
    <property type="entry name" value="NA-bd_OB-fold"/>
</dbReference>
<dbReference type="GO" id="GO:0009379">
    <property type="term" value="C:Holliday junction helicase complex"/>
    <property type="evidence" value="ECO:0007669"/>
    <property type="project" value="InterPro"/>
</dbReference>
<dbReference type="Proteomes" id="UP000019050">
    <property type="component" value="Unassembled WGS sequence"/>
</dbReference>
<dbReference type="Pfam" id="PF14520">
    <property type="entry name" value="HHH_5"/>
    <property type="match status" value="1"/>
</dbReference>
<evidence type="ECO:0000256" key="4">
    <source>
        <dbReference type="ARBA" id="ARBA00023172"/>
    </source>
</evidence>
<keyword evidence="3 6" id="KW-0238">DNA-binding</keyword>
<keyword evidence="8" id="KW-0547">Nucleotide-binding</keyword>
<comment type="function">
    <text evidence="6">The RuvA-RuvB-RuvC complex processes Holliday junction (HJ) DNA during genetic recombination and DNA repair, while the RuvA-RuvB complex plays an important role in the rescue of blocked DNA replication forks via replication fork reversal (RFR). RuvA specifically binds to HJ cruciform DNA, conferring on it an open structure. The RuvB hexamer acts as an ATP-dependent pump, pulling dsDNA into and through the RuvAB complex. HJ branch migration allows RuvC to scan DNA until it finds its consensus sequence, where it cleaves and resolves the cruciform DNA.</text>
</comment>
<dbReference type="EMBL" id="ACIN03000013">
    <property type="protein sequence ID" value="ESK65152.1"/>
    <property type="molecule type" value="Genomic_DNA"/>
</dbReference>
<dbReference type="Gene3D" id="1.10.150.20">
    <property type="entry name" value="5' to 3' exonuclease, C-terminal subdomain"/>
    <property type="match status" value="1"/>
</dbReference>
<dbReference type="Pfam" id="PF07499">
    <property type="entry name" value="RuvA_C"/>
    <property type="match status" value="1"/>
</dbReference>
<dbReference type="GO" id="GO:0048476">
    <property type="term" value="C:Holliday junction resolvase complex"/>
    <property type="evidence" value="ECO:0007669"/>
    <property type="project" value="UniProtKB-UniRule"/>
</dbReference>
<dbReference type="HOGENOM" id="CLU_087936_1_0_9"/>
<accession>W1Q271</accession>
<dbReference type="InterPro" id="IPR013849">
    <property type="entry name" value="DNA_helicase_Holl-junc_RuvA_I"/>
</dbReference>
<dbReference type="NCBIfam" id="TIGR00084">
    <property type="entry name" value="ruvA"/>
    <property type="match status" value="1"/>
</dbReference>
<evidence type="ECO:0000313" key="8">
    <source>
        <dbReference type="EMBL" id="ESK65152.1"/>
    </source>
</evidence>
<keyword evidence="8" id="KW-0347">Helicase</keyword>
<evidence type="ECO:0000256" key="2">
    <source>
        <dbReference type="ARBA" id="ARBA00022763"/>
    </source>
</evidence>
<dbReference type="GO" id="GO:0000400">
    <property type="term" value="F:four-way junction DNA binding"/>
    <property type="evidence" value="ECO:0007669"/>
    <property type="project" value="UniProtKB-UniRule"/>
</dbReference>
<comment type="subunit">
    <text evidence="6">Homotetramer. Forms an RuvA(8)-RuvB(12)-Holliday junction (HJ) complex. HJ DNA is sandwiched between 2 RuvA tetramers; dsDNA enters through RuvA and exits via RuvB. An RuvB hexamer assembles on each DNA strand where it exits the tetramer. Each RuvB hexamer is contacted by two RuvA subunits (via domain III) on 2 adjacent RuvB subunits; this complex drives branch migration. In the full resolvosome a probable DNA-RuvA(4)-RuvB(12)-RuvC(2) complex forms which resolves the HJ.</text>
</comment>
<organism evidence="8 9">
    <name type="scientific">Abiotrophia defectiva ATCC 49176</name>
    <dbReference type="NCBI Taxonomy" id="592010"/>
    <lineage>
        <taxon>Bacteria</taxon>
        <taxon>Bacillati</taxon>
        <taxon>Bacillota</taxon>
        <taxon>Bacilli</taxon>
        <taxon>Lactobacillales</taxon>
        <taxon>Aerococcaceae</taxon>
        <taxon>Abiotrophia</taxon>
    </lineage>
</organism>
<comment type="caution">
    <text evidence="8">The sequence shown here is derived from an EMBL/GenBank/DDBJ whole genome shotgun (WGS) entry which is preliminary data.</text>
</comment>
<dbReference type="CDD" id="cd14332">
    <property type="entry name" value="UBA_RuvA_C"/>
    <property type="match status" value="1"/>
</dbReference>
<keyword evidence="8" id="KW-0067">ATP-binding</keyword>
<keyword evidence="2 6" id="KW-0227">DNA damage</keyword>
<dbReference type="STRING" id="592010.GCWU000182_001313"/>
<keyword evidence="8" id="KW-0378">Hydrolase</keyword>
<dbReference type="GO" id="GO:0006310">
    <property type="term" value="P:DNA recombination"/>
    <property type="evidence" value="ECO:0007669"/>
    <property type="project" value="UniProtKB-UniRule"/>
</dbReference>
<dbReference type="InterPro" id="IPR011114">
    <property type="entry name" value="RuvA_C"/>
</dbReference>
<comment type="similarity">
    <text evidence="6">Belongs to the RuvA family.</text>
</comment>
<dbReference type="SUPFAM" id="SSF46929">
    <property type="entry name" value="DNA helicase RuvA subunit, C-terminal domain"/>
    <property type="match status" value="1"/>
</dbReference>
<dbReference type="eggNOG" id="COG0632">
    <property type="taxonomic scope" value="Bacteria"/>
</dbReference>
<keyword evidence="4 6" id="KW-0233">DNA recombination</keyword>
<dbReference type="SMART" id="SM00278">
    <property type="entry name" value="HhH1"/>
    <property type="match status" value="2"/>
</dbReference>
<evidence type="ECO:0000256" key="3">
    <source>
        <dbReference type="ARBA" id="ARBA00023125"/>
    </source>
</evidence>
<gene>
    <name evidence="6" type="primary">ruvA</name>
    <name evidence="8" type="ORF">GCWU000182_001313</name>
</gene>
<dbReference type="GO" id="GO:0006281">
    <property type="term" value="P:DNA repair"/>
    <property type="evidence" value="ECO:0007669"/>
    <property type="project" value="UniProtKB-UniRule"/>
</dbReference>
<protein>
    <recommendedName>
        <fullName evidence="6">Holliday junction branch migration complex subunit RuvA</fullName>
    </recommendedName>
</protein>
<evidence type="ECO:0000313" key="9">
    <source>
        <dbReference type="Proteomes" id="UP000019050"/>
    </source>
</evidence>
<evidence type="ECO:0000259" key="7">
    <source>
        <dbReference type="SMART" id="SM00278"/>
    </source>
</evidence>
<evidence type="ECO:0000256" key="5">
    <source>
        <dbReference type="ARBA" id="ARBA00023204"/>
    </source>
</evidence>
<feature type="region of interest" description="Domain III" evidence="6">
    <location>
        <begin position="150"/>
        <end position="197"/>
    </location>
</feature>
<evidence type="ECO:0000256" key="6">
    <source>
        <dbReference type="HAMAP-Rule" id="MF_00031"/>
    </source>
</evidence>
<dbReference type="Gene3D" id="2.40.50.140">
    <property type="entry name" value="Nucleic acid-binding proteins"/>
    <property type="match status" value="1"/>
</dbReference>
<dbReference type="InterPro" id="IPR036267">
    <property type="entry name" value="RuvA_C_sf"/>
</dbReference>
<dbReference type="AlphaFoldDB" id="W1Q271"/>
<feature type="domain" description="Helix-hairpin-helix DNA-binding motif class 1" evidence="7">
    <location>
        <begin position="109"/>
        <end position="128"/>
    </location>
</feature>
<sequence length="197" mass="21696">MTMYEFIQGELVQIQPLHLVISANGVGYRLLCANPYRWQGELHQQVLCPVELVVREDAMTLYGFRDQQEKQLFNTLLKVSGIGPKSALSILALDDHVGLIQAIDSGDSTYLTKFPGVGKKTAQQMILDLSGNLDFQAHAQTQASAPVSQQHLEEALEALAGLGYSAKEIKKVEKPLQEAGLNSTQEMLSAAFKLLRK</sequence>
<dbReference type="InterPro" id="IPR003583">
    <property type="entry name" value="Hlx-hairpin-Hlx_DNA-bd_motif"/>
</dbReference>
<dbReference type="SUPFAM" id="SSF47781">
    <property type="entry name" value="RuvA domain 2-like"/>
    <property type="match status" value="1"/>
</dbReference>
<name>W1Q271_ABIDE</name>
<dbReference type="GO" id="GO:0009378">
    <property type="term" value="F:four-way junction helicase activity"/>
    <property type="evidence" value="ECO:0007669"/>
    <property type="project" value="InterPro"/>
</dbReference>
<dbReference type="InterPro" id="IPR000085">
    <property type="entry name" value="RuvA"/>
</dbReference>
<evidence type="ECO:0000256" key="1">
    <source>
        <dbReference type="ARBA" id="ARBA00022490"/>
    </source>
</evidence>
<comment type="subcellular location">
    <subcellularLocation>
        <location evidence="6">Cytoplasm</location>
    </subcellularLocation>
</comment>
<feature type="domain" description="Helix-hairpin-helix DNA-binding motif class 1" evidence="7">
    <location>
        <begin position="74"/>
        <end position="93"/>
    </location>
</feature>